<dbReference type="InterPro" id="IPR036465">
    <property type="entry name" value="vWFA_dom_sf"/>
</dbReference>
<evidence type="ECO:0000313" key="6">
    <source>
        <dbReference type="Proteomes" id="UP000245946"/>
    </source>
</evidence>
<evidence type="ECO:0000256" key="2">
    <source>
        <dbReference type="ARBA" id="ARBA00022942"/>
    </source>
</evidence>
<dbReference type="EMBL" id="KZ819283">
    <property type="protein sequence ID" value="PWO01274.1"/>
    <property type="molecule type" value="Genomic_DNA"/>
</dbReference>
<feature type="region of interest" description="Disordered" evidence="3">
    <location>
        <begin position="232"/>
        <end position="353"/>
    </location>
</feature>
<protein>
    <recommendedName>
        <fullName evidence="4">VWFA domain-containing protein</fullName>
    </recommendedName>
</protein>
<dbReference type="GO" id="GO:0008540">
    <property type="term" value="C:proteasome regulatory particle, base subcomplex"/>
    <property type="evidence" value="ECO:0007669"/>
    <property type="project" value="TreeGrafter"/>
</dbReference>
<dbReference type="InterPro" id="IPR002035">
    <property type="entry name" value="VWF_A"/>
</dbReference>
<dbReference type="GO" id="GO:0005829">
    <property type="term" value="C:cytosol"/>
    <property type="evidence" value="ECO:0007669"/>
    <property type="project" value="TreeGrafter"/>
</dbReference>
<dbReference type="SUPFAM" id="SSF53300">
    <property type="entry name" value="vWA-like"/>
    <property type="match status" value="1"/>
</dbReference>
<dbReference type="SMART" id="SM00327">
    <property type="entry name" value="VWA"/>
    <property type="match status" value="1"/>
</dbReference>
<dbReference type="RefSeq" id="XP_025601552.1">
    <property type="nucleotide sequence ID" value="XM_025744881.1"/>
</dbReference>
<dbReference type="AlphaFoldDB" id="A0A316ZLR5"/>
<organism evidence="5 6">
    <name type="scientific">Tilletiopsis washingtonensis</name>
    <dbReference type="NCBI Taxonomy" id="58919"/>
    <lineage>
        <taxon>Eukaryota</taxon>
        <taxon>Fungi</taxon>
        <taxon>Dikarya</taxon>
        <taxon>Basidiomycota</taxon>
        <taxon>Ustilaginomycotina</taxon>
        <taxon>Exobasidiomycetes</taxon>
        <taxon>Entylomatales</taxon>
        <taxon>Entylomatales incertae sedis</taxon>
        <taxon>Tilletiopsis</taxon>
    </lineage>
</organism>
<feature type="compositionally biased region" description="Low complexity" evidence="3">
    <location>
        <begin position="241"/>
        <end position="289"/>
    </location>
</feature>
<dbReference type="Pfam" id="PF13519">
    <property type="entry name" value="VWA_2"/>
    <property type="match status" value="1"/>
</dbReference>
<dbReference type="Pfam" id="PF02809">
    <property type="entry name" value="UIM"/>
    <property type="match status" value="3"/>
</dbReference>
<dbReference type="PANTHER" id="PTHR10223">
    <property type="entry name" value="26S PROTEASOME NON-ATPASE REGULATORY SUBUNIT 4"/>
    <property type="match status" value="1"/>
</dbReference>
<dbReference type="Proteomes" id="UP000245946">
    <property type="component" value="Unassembled WGS sequence"/>
</dbReference>
<feature type="region of interest" description="Disordered" evidence="3">
    <location>
        <begin position="190"/>
        <end position="218"/>
    </location>
</feature>
<dbReference type="InterPro" id="IPR003903">
    <property type="entry name" value="UIM_dom"/>
</dbReference>
<dbReference type="FunFam" id="3.40.50.410:FF:000005">
    <property type="entry name" value="26S proteasome non-ATPase regulatory subunit 4"/>
    <property type="match status" value="1"/>
</dbReference>
<evidence type="ECO:0000259" key="4">
    <source>
        <dbReference type="PROSITE" id="PS50234"/>
    </source>
</evidence>
<dbReference type="PROSITE" id="PS50330">
    <property type="entry name" value="UIM"/>
    <property type="match status" value="2"/>
</dbReference>
<dbReference type="GO" id="GO:0036435">
    <property type="term" value="F:K48-linked polyubiquitin modification-dependent protein binding"/>
    <property type="evidence" value="ECO:0007669"/>
    <property type="project" value="UniProtKB-ARBA"/>
</dbReference>
<keyword evidence="6" id="KW-1185">Reference proteome</keyword>
<accession>A0A316ZLR5</accession>
<proteinExistence type="inferred from homology"/>
<name>A0A316ZLR5_9BASI</name>
<comment type="similarity">
    <text evidence="1">Belongs to the proteasome subunit S5A family.</text>
</comment>
<evidence type="ECO:0000256" key="3">
    <source>
        <dbReference type="SAM" id="MobiDB-lite"/>
    </source>
</evidence>
<sequence>MVLEATMLVLDNSEWMRNGDYTPSRWEAQADAVNILFDAKTNSNPENMVGLMTMAGKSPEVLVTLTQDIGKILSALHSSKIMGNADIATGINVATLALKHRQNKSQRQRIIVFVGSPIADSAESLERLGRKLKKNNVAVDVVNFGEDAENAEKLGTFVGSVDNSSNSHLLTIPAGPQLLSDVILSSDILMEEGGGAGPSGAGGSGGGGGGFEFGVDPSMDPELAMALRMSLEEEQARQRAAEGASGSAAPSLPSVPEASSADASSAAAPPAAPQLAPAPSSALPSSGSLVMSGADPIAGAGSAADDESEEAMLRQALALSQGQDSSEDVEMSDAGARATVAGAAPGDDDEEMTEEEAIARAIEMSLQGEQEKK</sequence>
<reference evidence="5 6" key="1">
    <citation type="journal article" date="2018" name="Mol. Biol. Evol.">
        <title>Broad Genomic Sampling Reveals a Smut Pathogenic Ancestry of the Fungal Clade Ustilaginomycotina.</title>
        <authorList>
            <person name="Kijpornyongpan T."/>
            <person name="Mondo S.J."/>
            <person name="Barry K."/>
            <person name="Sandor L."/>
            <person name="Lee J."/>
            <person name="Lipzen A."/>
            <person name="Pangilinan J."/>
            <person name="LaButti K."/>
            <person name="Hainaut M."/>
            <person name="Henrissat B."/>
            <person name="Grigoriev I.V."/>
            <person name="Spatafora J.W."/>
            <person name="Aime M.C."/>
        </authorList>
    </citation>
    <scope>NUCLEOTIDE SEQUENCE [LARGE SCALE GENOMIC DNA]</scope>
    <source>
        <strain evidence="5 6">MCA 4186</strain>
    </source>
</reference>
<gene>
    <name evidence="5" type="ORF">FA09DRAFT_357865</name>
</gene>
<dbReference type="Gene3D" id="3.40.50.410">
    <property type="entry name" value="von Willebrand factor, type A domain"/>
    <property type="match status" value="1"/>
</dbReference>
<dbReference type="InterPro" id="IPR027040">
    <property type="entry name" value="PSMD4"/>
</dbReference>
<dbReference type="GO" id="GO:0043161">
    <property type="term" value="P:proteasome-mediated ubiquitin-dependent protein catabolic process"/>
    <property type="evidence" value="ECO:0007669"/>
    <property type="project" value="TreeGrafter"/>
</dbReference>
<feature type="compositionally biased region" description="Low complexity" evidence="3">
    <location>
        <begin position="334"/>
        <end position="345"/>
    </location>
</feature>
<evidence type="ECO:0000313" key="5">
    <source>
        <dbReference type="EMBL" id="PWO01274.1"/>
    </source>
</evidence>
<feature type="domain" description="VWFA" evidence="4">
    <location>
        <begin position="5"/>
        <end position="188"/>
    </location>
</feature>
<dbReference type="CDD" id="cd01452">
    <property type="entry name" value="VWA_26S_proteasome_subunit"/>
    <property type="match status" value="1"/>
</dbReference>
<dbReference type="STRING" id="58919.A0A316ZLR5"/>
<dbReference type="PANTHER" id="PTHR10223:SF0">
    <property type="entry name" value="26S PROTEASOME NON-ATPASE REGULATORY SUBUNIT 4"/>
    <property type="match status" value="1"/>
</dbReference>
<dbReference type="OrthoDB" id="1731724at2759"/>
<evidence type="ECO:0000256" key="1">
    <source>
        <dbReference type="ARBA" id="ARBA00005574"/>
    </source>
</evidence>
<dbReference type="GO" id="GO:0005634">
    <property type="term" value="C:nucleus"/>
    <property type="evidence" value="ECO:0007669"/>
    <property type="project" value="TreeGrafter"/>
</dbReference>
<dbReference type="GeneID" id="37272425"/>
<dbReference type="SMART" id="SM00726">
    <property type="entry name" value="UIM"/>
    <property type="match status" value="3"/>
</dbReference>
<dbReference type="PROSITE" id="PS50234">
    <property type="entry name" value="VWFA"/>
    <property type="match status" value="1"/>
</dbReference>
<dbReference type="Gene3D" id="1.10.287.3990">
    <property type="match status" value="1"/>
</dbReference>
<keyword evidence="2" id="KW-0647">Proteasome</keyword>
<feature type="compositionally biased region" description="Gly residues" evidence="3">
    <location>
        <begin position="192"/>
        <end position="212"/>
    </location>
</feature>